<dbReference type="Proteomes" id="UP000764045">
    <property type="component" value="Unassembled WGS sequence"/>
</dbReference>
<dbReference type="PANTHER" id="PTHR34039">
    <property type="entry name" value="UPF0102 PROTEIN YRAN"/>
    <property type="match status" value="1"/>
</dbReference>
<dbReference type="AlphaFoldDB" id="A0A938WMJ8"/>
<evidence type="ECO:0000256" key="2">
    <source>
        <dbReference type="HAMAP-Rule" id="MF_00048"/>
    </source>
</evidence>
<dbReference type="PANTHER" id="PTHR34039:SF1">
    <property type="entry name" value="UPF0102 PROTEIN YRAN"/>
    <property type="match status" value="1"/>
</dbReference>
<dbReference type="Pfam" id="PF02021">
    <property type="entry name" value="UPF0102"/>
    <property type="match status" value="1"/>
</dbReference>
<dbReference type="CDD" id="cd20736">
    <property type="entry name" value="PoNe_Nuclease"/>
    <property type="match status" value="1"/>
</dbReference>
<dbReference type="Gene3D" id="3.40.1350.10">
    <property type="match status" value="1"/>
</dbReference>
<dbReference type="HAMAP" id="MF_00048">
    <property type="entry name" value="UPF0102"/>
    <property type="match status" value="1"/>
</dbReference>
<comment type="similarity">
    <text evidence="1 2">Belongs to the UPF0102 family.</text>
</comment>
<name>A0A938WMJ8_9BACT</name>
<dbReference type="InterPro" id="IPR003509">
    <property type="entry name" value="UPF0102_YraN-like"/>
</dbReference>
<reference evidence="3 4" key="1">
    <citation type="journal article" date="2021" name="Sci. Rep.">
        <title>The distribution of antibiotic resistance genes in chicken gut microbiota commensals.</title>
        <authorList>
            <person name="Juricova H."/>
            <person name="Matiasovicova J."/>
            <person name="Kubasova T."/>
            <person name="Cejkova D."/>
            <person name="Rychlik I."/>
        </authorList>
    </citation>
    <scope>NUCLEOTIDE SEQUENCE [LARGE SCALE GENOMIC DNA]</scope>
    <source>
        <strain evidence="3 4">An819</strain>
    </source>
</reference>
<evidence type="ECO:0000313" key="3">
    <source>
        <dbReference type="EMBL" id="MBM6660828.1"/>
    </source>
</evidence>
<organism evidence="3 4">
    <name type="scientific">Marseilla massiliensis</name>
    <dbReference type="NCBI Taxonomy" id="1841864"/>
    <lineage>
        <taxon>Bacteria</taxon>
        <taxon>Pseudomonadati</taxon>
        <taxon>Bacteroidota</taxon>
        <taxon>Bacteroidia</taxon>
        <taxon>Bacteroidales</taxon>
        <taxon>Prevotellaceae</taxon>
        <taxon>Marseilla</taxon>
    </lineage>
</organism>
<dbReference type="RefSeq" id="WP_205107971.1">
    <property type="nucleotide sequence ID" value="NZ_JACJJL010000004.1"/>
</dbReference>
<evidence type="ECO:0000313" key="4">
    <source>
        <dbReference type="Proteomes" id="UP000764045"/>
    </source>
</evidence>
<evidence type="ECO:0000256" key="1">
    <source>
        <dbReference type="ARBA" id="ARBA00006738"/>
    </source>
</evidence>
<dbReference type="InterPro" id="IPR011856">
    <property type="entry name" value="tRNA_endonuc-like_dom_sf"/>
</dbReference>
<dbReference type="NCBIfam" id="NF009150">
    <property type="entry name" value="PRK12497.1-3"/>
    <property type="match status" value="1"/>
</dbReference>
<dbReference type="NCBIfam" id="TIGR00252">
    <property type="entry name" value="YraN family protein"/>
    <property type="match status" value="1"/>
</dbReference>
<dbReference type="SUPFAM" id="SSF52980">
    <property type="entry name" value="Restriction endonuclease-like"/>
    <property type="match status" value="1"/>
</dbReference>
<accession>A0A938WMJ8</accession>
<keyword evidence="4" id="KW-1185">Reference proteome</keyword>
<sequence length="122" mass="13538">MAEHNNMGYWGEQQAASYLEANGYGIMARNWRLGHRDLDIVAHKDGTVVFVEVKTRRDNRYMEAEQAVDARKIRSIAAAAGAFMQQHGIDADARFDIITVTGAPSAGCTINHIEDAFVPLPY</sequence>
<dbReference type="EMBL" id="JACJJL010000004">
    <property type="protein sequence ID" value="MBM6660828.1"/>
    <property type="molecule type" value="Genomic_DNA"/>
</dbReference>
<protein>
    <recommendedName>
        <fullName evidence="2">UPF0102 protein H6B30_03505</fullName>
    </recommendedName>
</protein>
<comment type="caution">
    <text evidence="3">The sequence shown here is derived from an EMBL/GenBank/DDBJ whole genome shotgun (WGS) entry which is preliminary data.</text>
</comment>
<dbReference type="InterPro" id="IPR011335">
    <property type="entry name" value="Restrct_endonuc-II-like"/>
</dbReference>
<gene>
    <name evidence="3" type="ORF">H6B30_03505</name>
</gene>
<dbReference type="GO" id="GO:0003676">
    <property type="term" value="F:nucleic acid binding"/>
    <property type="evidence" value="ECO:0007669"/>
    <property type="project" value="InterPro"/>
</dbReference>
<proteinExistence type="inferred from homology"/>